<dbReference type="AlphaFoldDB" id="A0A078ARP9"/>
<evidence type="ECO:0000256" key="13">
    <source>
        <dbReference type="PROSITE-ProRule" id="PRU00175"/>
    </source>
</evidence>
<dbReference type="Proteomes" id="UP000039865">
    <property type="component" value="Unassembled WGS sequence"/>
</dbReference>
<evidence type="ECO:0000256" key="6">
    <source>
        <dbReference type="ARBA" id="ARBA00022679"/>
    </source>
</evidence>
<comment type="catalytic activity">
    <reaction evidence="1">
        <text>S-ubiquitinyl-[E2 ubiquitin-conjugating enzyme]-L-cysteine + [acceptor protein]-L-lysine = [E2 ubiquitin-conjugating enzyme]-L-cysteine + N(6)-ubiquitinyl-[acceptor protein]-L-lysine.</text>
        <dbReference type="EC" id="2.3.2.27"/>
    </reaction>
</comment>
<dbReference type="InParanoid" id="A0A078ARP9"/>
<dbReference type="InterPro" id="IPR052256">
    <property type="entry name" value="E3_ubiquitin-ligase_CHFR"/>
</dbReference>
<dbReference type="InterPro" id="IPR000253">
    <property type="entry name" value="FHA_dom"/>
</dbReference>
<evidence type="ECO:0000313" key="18">
    <source>
        <dbReference type="Proteomes" id="UP000039865"/>
    </source>
</evidence>
<evidence type="ECO:0000256" key="2">
    <source>
        <dbReference type="ARBA" id="ARBA00004123"/>
    </source>
</evidence>
<protein>
    <recommendedName>
        <fullName evidence="4">RING-type E3 ubiquitin transferase</fullName>
        <ecNumber evidence="4">2.3.2.27</ecNumber>
    </recommendedName>
    <alternativeName>
        <fullName evidence="12">Checkpoint with forkhead and RING finger domains protein</fullName>
    </alternativeName>
    <alternativeName>
        <fullName evidence="11">RING-type E3 ubiquitin transferase CHFR</fullName>
    </alternativeName>
</protein>
<evidence type="ECO:0000256" key="10">
    <source>
        <dbReference type="ARBA" id="ARBA00023306"/>
    </source>
</evidence>
<name>A0A078ARP9_STYLE</name>
<reference evidence="17 18" key="1">
    <citation type="submission" date="2014-06" db="EMBL/GenBank/DDBJ databases">
        <authorList>
            <person name="Swart Estienne"/>
        </authorList>
    </citation>
    <scope>NUCLEOTIDE SEQUENCE [LARGE SCALE GENOMIC DNA]</scope>
    <source>
        <strain evidence="17 18">130c</strain>
    </source>
</reference>
<keyword evidence="18" id="KW-1185">Reference proteome</keyword>
<sequence length="533" mass="61823">MIVVLEDQSSNGTYYNGEKIGKGKFKELKNGDEIFLLREVDGAVDQAEEVGFIFVLLKDYSVSQSLNQSMAIQSNEDSQSKKRSLEEITQTKEELEKKKEEEKIMKQKISSMADQFDCGICYMTMHQAVSLMPCLHTFCGGCFSDWMKRQKDCPSCRELVIEVKKNSLINSLIEGYLMLNPQLKRDPKDLEACEKMNIFKNDVVKIDQPKSQQEEIKPPVQIVQPVQQIQPAIQLKKEEEKKGFQLVYSSSESSYDDRGRRVKLPQSESSDSEMSSPSDESDDESHEDDSSDDSVPIQRGRKVGLNIPTIQLKPKGKGLGLFGQPGVIPARKEQCDTCIKAGVDMFICNKATVHRRCEDCKKLFPERPQIYDQQCLFCDKYFCGNYRICVKPQQLQNLSNAKINLKTNEEYLEHWSDKEKNQLDLYMKRQRQTFNKIATDIYQNHLRDMTFNRNFRDNRDAEGEFKVLQNTVLCQECCRYIQSEMFRQYLQQIQDPQPKILNKQKQKNQSDSEEEPIQRGGRVYNKVKQMKFM</sequence>
<evidence type="ECO:0000256" key="14">
    <source>
        <dbReference type="SAM" id="Coils"/>
    </source>
</evidence>
<keyword evidence="14" id="KW-0175">Coiled coil</keyword>
<dbReference type="OMA" id="NEEYLEH"/>
<keyword evidence="13" id="KW-0863">Zinc-finger</keyword>
<dbReference type="EMBL" id="CCKQ01011934">
    <property type="protein sequence ID" value="CDW83533.1"/>
    <property type="molecule type" value="Genomic_DNA"/>
</dbReference>
<dbReference type="InterPro" id="IPR013083">
    <property type="entry name" value="Znf_RING/FYVE/PHD"/>
</dbReference>
<gene>
    <name evidence="17" type="primary">Contig5479.g5856</name>
    <name evidence="17" type="ORF">STYLEM_12581</name>
</gene>
<dbReference type="SMART" id="SM00184">
    <property type="entry name" value="RING"/>
    <property type="match status" value="1"/>
</dbReference>
<keyword evidence="6" id="KW-0808">Transferase</keyword>
<proteinExistence type="predicted"/>
<evidence type="ECO:0000256" key="15">
    <source>
        <dbReference type="SAM" id="MobiDB-lite"/>
    </source>
</evidence>
<organism evidence="17 18">
    <name type="scientific">Stylonychia lemnae</name>
    <name type="common">Ciliate</name>
    <dbReference type="NCBI Taxonomy" id="5949"/>
    <lineage>
        <taxon>Eukaryota</taxon>
        <taxon>Sar</taxon>
        <taxon>Alveolata</taxon>
        <taxon>Ciliophora</taxon>
        <taxon>Intramacronucleata</taxon>
        <taxon>Spirotrichea</taxon>
        <taxon>Stichotrichia</taxon>
        <taxon>Sporadotrichida</taxon>
        <taxon>Oxytrichidae</taxon>
        <taxon>Stylonychinae</taxon>
        <taxon>Stylonychia</taxon>
    </lineage>
</organism>
<evidence type="ECO:0000256" key="7">
    <source>
        <dbReference type="ARBA" id="ARBA00022776"/>
    </source>
</evidence>
<dbReference type="GO" id="GO:0051301">
    <property type="term" value="P:cell division"/>
    <property type="evidence" value="ECO:0007669"/>
    <property type="project" value="UniProtKB-KW"/>
</dbReference>
<dbReference type="Pfam" id="PF17979">
    <property type="entry name" value="zf-CRD"/>
    <property type="match status" value="1"/>
</dbReference>
<keyword evidence="10" id="KW-0131">Cell cycle</keyword>
<keyword evidence="8" id="KW-0833">Ubl conjugation pathway</keyword>
<evidence type="ECO:0000256" key="1">
    <source>
        <dbReference type="ARBA" id="ARBA00000900"/>
    </source>
</evidence>
<keyword evidence="13" id="KW-0479">Metal-binding</keyword>
<evidence type="ECO:0000256" key="9">
    <source>
        <dbReference type="ARBA" id="ARBA00023242"/>
    </source>
</evidence>
<evidence type="ECO:0000256" key="5">
    <source>
        <dbReference type="ARBA" id="ARBA00022618"/>
    </source>
</evidence>
<dbReference type="Gene3D" id="2.60.200.20">
    <property type="match status" value="1"/>
</dbReference>
<dbReference type="Pfam" id="PF00498">
    <property type="entry name" value="FHA"/>
    <property type="match status" value="1"/>
</dbReference>
<feature type="domain" description="RING-type" evidence="16">
    <location>
        <begin position="118"/>
        <end position="157"/>
    </location>
</feature>
<dbReference type="EC" id="2.3.2.27" evidence="4"/>
<evidence type="ECO:0000259" key="16">
    <source>
        <dbReference type="PROSITE" id="PS50089"/>
    </source>
</evidence>
<dbReference type="SUPFAM" id="SSF49879">
    <property type="entry name" value="SMAD/FHA domain"/>
    <property type="match status" value="1"/>
</dbReference>
<feature type="region of interest" description="Disordered" evidence="15">
    <location>
        <begin position="501"/>
        <end position="520"/>
    </location>
</feature>
<keyword evidence="7" id="KW-0498">Mitosis</keyword>
<dbReference type="SUPFAM" id="SSF57850">
    <property type="entry name" value="RING/U-box"/>
    <property type="match status" value="1"/>
</dbReference>
<keyword evidence="9" id="KW-0539">Nucleus</keyword>
<keyword evidence="13" id="KW-0862">Zinc</keyword>
<evidence type="ECO:0000256" key="3">
    <source>
        <dbReference type="ARBA" id="ARBA00004906"/>
    </source>
</evidence>
<dbReference type="InterPro" id="IPR040909">
    <property type="entry name" value="CHFR_Znf-CRD"/>
</dbReference>
<dbReference type="Gene3D" id="3.30.40.140">
    <property type="match status" value="1"/>
</dbReference>
<evidence type="ECO:0000256" key="8">
    <source>
        <dbReference type="ARBA" id="ARBA00022786"/>
    </source>
</evidence>
<keyword evidence="5" id="KW-0132">Cell division</keyword>
<dbReference type="PANTHER" id="PTHR16079">
    <property type="entry name" value="UBIQUITIN LIGASE PROTEIN CHFR"/>
    <property type="match status" value="1"/>
</dbReference>
<dbReference type="OrthoDB" id="1305878at2759"/>
<comment type="pathway">
    <text evidence="3">Protein modification; protein ubiquitination.</text>
</comment>
<dbReference type="GO" id="GO:0005634">
    <property type="term" value="C:nucleus"/>
    <property type="evidence" value="ECO:0007669"/>
    <property type="project" value="UniProtKB-SubCell"/>
</dbReference>
<dbReference type="PANTHER" id="PTHR16079:SF4">
    <property type="entry name" value="E3 UBIQUITIN-PROTEIN LIGASE CHFR"/>
    <property type="match status" value="1"/>
</dbReference>
<feature type="coiled-coil region" evidence="14">
    <location>
        <begin position="78"/>
        <end position="115"/>
    </location>
</feature>
<comment type="subcellular location">
    <subcellularLocation>
        <location evidence="2">Nucleus</location>
    </subcellularLocation>
</comment>
<dbReference type="UniPathway" id="UPA00143"/>
<evidence type="ECO:0000256" key="11">
    <source>
        <dbReference type="ARBA" id="ARBA00029800"/>
    </source>
</evidence>
<dbReference type="InterPro" id="IPR001841">
    <property type="entry name" value="Znf_RING"/>
</dbReference>
<dbReference type="Pfam" id="PF13639">
    <property type="entry name" value="zf-RING_2"/>
    <property type="match status" value="1"/>
</dbReference>
<dbReference type="GO" id="GO:0006511">
    <property type="term" value="P:ubiquitin-dependent protein catabolic process"/>
    <property type="evidence" value="ECO:0007669"/>
    <property type="project" value="TreeGrafter"/>
</dbReference>
<feature type="compositionally biased region" description="Acidic residues" evidence="15">
    <location>
        <begin position="279"/>
        <end position="292"/>
    </location>
</feature>
<dbReference type="GO" id="GO:0008270">
    <property type="term" value="F:zinc ion binding"/>
    <property type="evidence" value="ECO:0007669"/>
    <property type="project" value="UniProtKB-KW"/>
</dbReference>
<dbReference type="InterPro" id="IPR008984">
    <property type="entry name" value="SMAD_FHA_dom_sf"/>
</dbReference>
<evidence type="ECO:0000256" key="12">
    <source>
        <dbReference type="ARBA" id="ARBA00031332"/>
    </source>
</evidence>
<feature type="region of interest" description="Disordered" evidence="15">
    <location>
        <begin position="255"/>
        <end position="300"/>
    </location>
</feature>
<dbReference type="Gene3D" id="3.30.40.10">
    <property type="entry name" value="Zinc/RING finger domain, C3HC4 (zinc finger)"/>
    <property type="match status" value="1"/>
</dbReference>
<dbReference type="GO" id="GO:0016567">
    <property type="term" value="P:protein ubiquitination"/>
    <property type="evidence" value="ECO:0007669"/>
    <property type="project" value="UniProtKB-UniPathway"/>
</dbReference>
<dbReference type="PROSITE" id="PS50089">
    <property type="entry name" value="ZF_RING_2"/>
    <property type="match status" value="1"/>
</dbReference>
<dbReference type="GO" id="GO:0061630">
    <property type="term" value="F:ubiquitin protein ligase activity"/>
    <property type="evidence" value="ECO:0007669"/>
    <property type="project" value="UniProtKB-EC"/>
</dbReference>
<feature type="compositionally biased region" description="Low complexity" evidence="15">
    <location>
        <begin position="267"/>
        <end position="278"/>
    </location>
</feature>
<accession>A0A078ARP9</accession>
<evidence type="ECO:0000256" key="4">
    <source>
        <dbReference type="ARBA" id="ARBA00012483"/>
    </source>
</evidence>
<evidence type="ECO:0000313" key="17">
    <source>
        <dbReference type="EMBL" id="CDW83533.1"/>
    </source>
</evidence>